<dbReference type="InterPro" id="IPR010994">
    <property type="entry name" value="RuvA_2-like"/>
</dbReference>
<dbReference type="PANTHER" id="PTHR21180">
    <property type="entry name" value="ENDONUCLEASE/EXONUCLEASE/PHOSPHATASE FAMILY DOMAIN-CONTAINING PROTEIN 1"/>
    <property type="match status" value="1"/>
</dbReference>
<feature type="domain" description="Helix-hairpin-helix DNA-binding motif class 1" evidence="2">
    <location>
        <begin position="83"/>
        <end position="102"/>
    </location>
</feature>
<dbReference type="Proteomes" id="UP001589813">
    <property type="component" value="Unassembled WGS sequence"/>
</dbReference>
<organism evidence="3 4">
    <name type="scientific">Rheinheimera tilapiae</name>
    <dbReference type="NCBI Taxonomy" id="875043"/>
    <lineage>
        <taxon>Bacteria</taxon>
        <taxon>Pseudomonadati</taxon>
        <taxon>Pseudomonadota</taxon>
        <taxon>Gammaproteobacteria</taxon>
        <taxon>Chromatiales</taxon>
        <taxon>Chromatiaceae</taxon>
        <taxon>Rheinheimera</taxon>
    </lineage>
</organism>
<dbReference type="Gene3D" id="1.10.150.280">
    <property type="entry name" value="AF1531-like domain"/>
    <property type="match status" value="1"/>
</dbReference>
<dbReference type="EMBL" id="JBHLXP010000001">
    <property type="protein sequence ID" value="MFC0048238.1"/>
    <property type="molecule type" value="Genomic_DNA"/>
</dbReference>
<dbReference type="InterPro" id="IPR051675">
    <property type="entry name" value="Endo/Exo/Phosphatase_dom_1"/>
</dbReference>
<proteinExistence type="predicted"/>
<evidence type="ECO:0000256" key="1">
    <source>
        <dbReference type="SAM" id="SignalP"/>
    </source>
</evidence>
<dbReference type="RefSeq" id="WP_377242232.1">
    <property type="nucleotide sequence ID" value="NZ_JBHLXP010000001.1"/>
</dbReference>
<gene>
    <name evidence="3" type="ORF">ACFFJP_08055</name>
</gene>
<dbReference type="Pfam" id="PF12836">
    <property type="entry name" value="HHH_3"/>
    <property type="match status" value="1"/>
</dbReference>
<feature type="signal peptide" evidence="1">
    <location>
        <begin position="1"/>
        <end position="24"/>
    </location>
</feature>
<keyword evidence="1" id="KW-0732">Signal</keyword>
<feature type="chain" id="PRO_5046515771" evidence="1">
    <location>
        <begin position="25"/>
        <end position="106"/>
    </location>
</feature>
<dbReference type="GO" id="GO:0003677">
    <property type="term" value="F:DNA binding"/>
    <property type="evidence" value="ECO:0007669"/>
    <property type="project" value="UniProtKB-KW"/>
</dbReference>
<evidence type="ECO:0000259" key="2">
    <source>
        <dbReference type="SMART" id="SM00278"/>
    </source>
</evidence>
<evidence type="ECO:0000313" key="3">
    <source>
        <dbReference type="EMBL" id="MFC0048238.1"/>
    </source>
</evidence>
<dbReference type="SMART" id="SM00278">
    <property type="entry name" value="HhH1"/>
    <property type="match status" value="2"/>
</dbReference>
<accession>A0ABV6BDW7</accession>
<dbReference type="PROSITE" id="PS51257">
    <property type="entry name" value="PROKAR_LIPOPROTEIN"/>
    <property type="match status" value="1"/>
</dbReference>
<keyword evidence="4" id="KW-1185">Reference proteome</keyword>
<protein>
    <submittedName>
        <fullName evidence="3">ComEA family DNA-binding protein</fullName>
    </submittedName>
</protein>
<feature type="domain" description="Helix-hairpin-helix DNA-binding motif class 1" evidence="2">
    <location>
        <begin position="53"/>
        <end position="72"/>
    </location>
</feature>
<sequence>MNMKALWFALCATIACMGAQSASAALNNPSNADNKTVGAVSQSKLSLNKADQQQLEAIPGIGAKKAQAILEYIKLNGPIKDKKQLMEVKGIGEKMADRIAGFVSFG</sequence>
<reference evidence="3 4" key="1">
    <citation type="submission" date="2024-09" db="EMBL/GenBank/DDBJ databases">
        <authorList>
            <person name="Sun Q."/>
            <person name="Mori K."/>
        </authorList>
    </citation>
    <scope>NUCLEOTIDE SEQUENCE [LARGE SCALE GENOMIC DNA]</scope>
    <source>
        <strain evidence="3 4">KCTC 23315</strain>
    </source>
</reference>
<comment type="caution">
    <text evidence="3">The sequence shown here is derived from an EMBL/GenBank/DDBJ whole genome shotgun (WGS) entry which is preliminary data.</text>
</comment>
<dbReference type="PANTHER" id="PTHR21180:SF32">
    <property type="entry name" value="ENDONUCLEASE_EXONUCLEASE_PHOSPHATASE FAMILY DOMAIN-CONTAINING PROTEIN 1"/>
    <property type="match status" value="1"/>
</dbReference>
<dbReference type="SUPFAM" id="SSF47781">
    <property type="entry name" value="RuvA domain 2-like"/>
    <property type="match status" value="1"/>
</dbReference>
<evidence type="ECO:0000313" key="4">
    <source>
        <dbReference type="Proteomes" id="UP001589813"/>
    </source>
</evidence>
<dbReference type="InterPro" id="IPR003583">
    <property type="entry name" value="Hlx-hairpin-Hlx_DNA-bd_motif"/>
</dbReference>
<keyword evidence="3" id="KW-0238">DNA-binding</keyword>
<name>A0ABV6BDW7_9GAMM</name>